<feature type="compositionally biased region" description="Polar residues" evidence="1">
    <location>
        <begin position="1"/>
        <end position="11"/>
    </location>
</feature>
<dbReference type="VEuPathDB" id="FungiDB:ASPGLDRAFT_31924"/>
<dbReference type="OrthoDB" id="4478691at2759"/>
<dbReference type="RefSeq" id="XP_022405494.1">
    <property type="nucleotide sequence ID" value="XM_022544117.1"/>
</dbReference>
<feature type="region of interest" description="Disordered" evidence="1">
    <location>
        <begin position="1"/>
        <end position="43"/>
    </location>
</feature>
<dbReference type="GeneID" id="34460378"/>
<name>A0A1L9VY17_ASPGL</name>
<organism evidence="2 3">
    <name type="scientific">Aspergillus glaucus CBS 516.65</name>
    <dbReference type="NCBI Taxonomy" id="1160497"/>
    <lineage>
        <taxon>Eukaryota</taxon>
        <taxon>Fungi</taxon>
        <taxon>Dikarya</taxon>
        <taxon>Ascomycota</taxon>
        <taxon>Pezizomycotina</taxon>
        <taxon>Eurotiomycetes</taxon>
        <taxon>Eurotiomycetidae</taxon>
        <taxon>Eurotiales</taxon>
        <taxon>Aspergillaceae</taxon>
        <taxon>Aspergillus</taxon>
        <taxon>Aspergillus subgen. Aspergillus</taxon>
    </lineage>
</organism>
<gene>
    <name evidence="2" type="ORF">ASPGLDRAFT_31924</name>
</gene>
<protein>
    <submittedName>
        <fullName evidence="2">Uncharacterized protein</fullName>
    </submittedName>
</protein>
<accession>A0A1L9VY17</accession>
<reference evidence="3" key="1">
    <citation type="journal article" date="2017" name="Genome Biol.">
        <title>Comparative genomics reveals high biological diversity and specific adaptations in the industrially and medically important fungal genus Aspergillus.</title>
        <authorList>
            <person name="de Vries R.P."/>
            <person name="Riley R."/>
            <person name="Wiebenga A."/>
            <person name="Aguilar-Osorio G."/>
            <person name="Amillis S."/>
            <person name="Uchima C.A."/>
            <person name="Anderluh G."/>
            <person name="Asadollahi M."/>
            <person name="Askin M."/>
            <person name="Barry K."/>
            <person name="Battaglia E."/>
            <person name="Bayram O."/>
            <person name="Benocci T."/>
            <person name="Braus-Stromeyer S.A."/>
            <person name="Caldana C."/>
            <person name="Canovas D."/>
            <person name="Cerqueira G.C."/>
            <person name="Chen F."/>
            <person name="Chen W."/>
            <person name="Choi C."/>
            <person name="Clum A."/>
            <person name="Dos Santos R.A."/>
            <person name="Damasio A.R."/>
            <person name="Diallinas G."/>
            <person name="Emri T."/>
            <person name="Fekete E."/>
            <person name="Flipphi M."/>
            <person name="Freyberg S."/>
            <person name="Gallo A."/>
            <person name="Gournas C."/>
            <person name="Habgood R."/>
            <person name="Hainaut M."/>
            <person name="Harispe M.L."/>
            <person name="Henrissat B."/>
            <person name="Hilden K.S."/>
            <person name="Hope R."/>
            <person name="Hossain A."/>
            <person name="Karabika E."/>
            <person name="Karaffa L."/>
            <person name="Karanyi Z."/>
            <person name="Krasevec N."/>
            <person name="Kuo A."/>
            <person name="Kusch H."/>
            <person name="LaButti K."/>
            <person name="Lagendijk E.L."/>
            <person name="Lapidus A."/>
            <person name="Levasseur A."/>
            <person name="Lindquist E."/>
            <person name="Lipzen A."/>
            <person name="Logrieco A.F."/>
            <person name="MacCabe A."/>
            <person name="Maekelae M.R."/>
            <person name="Malavazi I."/>
            <person name="Melin P."/>
            <person name="Meyer V."/>
            <person name="Mielnichuk N."/>
            <person name="Miskei M."/>
            <person name="Molnar A.P."/>
            <person name="Mule G."/>
            <person name="Ngan C.Y."/>
            <person name="Orejas M."/>
            <person name="Orosz E."/>
            <person name="Ouedraogo J.P."/>
            <person name="Overkamp K.M."/>
            <person name="Park H.-S."/>
            <person name="Perrone G."/>
            <person name="Piumi F."/>
            <person name="Punt P.J."/>
            <person name="Ram A.F."/>
            <person name="Ramon A."/>
            <person name="Rauscher S."/>
            <person name="Record E."/>
            <person name="Riano-Pachon D.M."/>
            <person name="Robert V."/>
            <person name="Roehrig J."/>
            <person name="Ruller R."/>
            <person name="Salamov A."/>
            <person name="Salih N.S."/>
            <person name="Samson R.A."/>
            <person name="Sandor E."/>
            <person name="Sanguinetti M."/>
            <person name="Schuetze T."/>
            <person name="Sepcic K."/>
            <person name="Shelest E."/>
            <person name="Sherlock G."/>
            <person name="Sophianopoulou V."/>
            <person name="Squina F.M."/>
            <person name="Sun H."/>
            <person name="Susca A."/>
            <person name="Todd R.B."/>
            <person name="Tsang A."/>
            <person name="Unkles S.E."/>
            <person name="van de Wiele N."/>
            <person name="van Rossen-Uffink D."/>
            <person name="Oliveira J.V."/>
            <person name="Vesth T.C."/>
            <person name="Visser J."/>
            <person name="Yu J.-H."/>
            <person name="Zhou M."/>
            <person name="Andersen M.R."/>
            <person name="Archer D.B."/>
            <person name="Baker S.E."/>
            <person name="Benoit I."/>
            <person name="Brakhage A.A."/>
            <person name="Braus G.H."/>
            <person name="Fischer R."/>
            <person name="Frisvad J.C."/>
            <person name="Goldman G.H."/>
            <person name="Houbraken J."/>
            <person name="Oakley B."/>
            <person name="Pocsi I."/>
            <person name="Scazzocchio C."/>
            <person name="Seiboth B."/>
            <person name="vanKuyk P.A."/>
            <person name="Wortman J."/>
            <person name="Dyer P.S."/>
            <person name="Grigoriev I.V."/>
        </authorList>
    </citation>
    <scope>NUCLEOTIDE SEQUENCE [LARGE SCALE GENOMIC DNA]</scope>
    <source>
        <strain evidence="3">CBS 516.65</strain>
    </source>
</reference>
<sequence>MSTLSPKSSHQLLRGQKRSDAQGDGDRSSGPAPPLPIVDRNYTSQDLQDQLVYTDQVLRNSKRRLSPIEARALKLYEDTCARLLDLEQGEVGEGRGKELEAMKNEWKSTLCMYEQSMQYTACLIATRSSDAQELQDQLIMLQKAAFYS</sequence>
<evidence type="ECO:0000313" key="3">
    <source>
        <dbReference type="Proteomes" id="UP000184300"/>
    </source>
</evidence>
<feature type="compositionally biased region" description="Basic and acidic residues" evidence="1">
    <location>
        <begin position="17"/>
        <end position="27"/>
    </location>
</feature>
<keyword evidence="3" id="KW-1185">Reference proteome</keyword>
<evidence type="ECO:0000256" key="1">
    <source>
        <dbReference type="SAM" id="MobiDB-lite"/>
    </source>
</evidence>
<proteinExistence type="predicted"/>
<dbReference type="Proteomes" id="UP000184300">
    <property type="component" value="Unassembled WGS sequence"/>
</dbReference>
<dbReference type="AlphaFoldDB" id="A0A1L9VY17"/>
<dbReference type="EMBL" id="KV878889">
    <property type="protein sequence ID" value="OJJ88818.1"/>
    <property type="molecule type" value="Genomic_DNA"/>
</dbReference>
<evidence type="ECO:0000313" key="2">
    <source>
        <dbReference type="EMBL" id="OJJ88818.1"/>
    </source>
</evidence>